<comment type="similarity">
    <text evidence="1">Belongs to the asparaginase 1 family.</text>
</comment>
<dbReference type="GO" id="GO:0006528">
    <property type="term" value="P:asparagine metabolic process"/>
    <property type="evidence" value="ECO:0007669"/>
    <property type="project" value="InterPro"/>
</dbReference>
<comment type="catalytic activity">
    <reaction evidence="4">
        <text>L-asparagine + H2O = L-aspartate + NH4(+)</text>
        <dbReference type="Rhea" id="RHEA:21016"/>
        <dbReference type="ChEBI" id="CHEBI:15377"/>
        <dbReference type="ChEBI" id="CHEBI:28938"/>
        <dbReference type="ChEBI" id="CHEBI:29991"/>
        <dbReference type="ChEBI" id="CHEBI:58048"/>
        <dbReference type="EC" id="3.5.1.1"/>
    </reaction>
</comment>
<protein>
    <recommendedName>
        <fullName evidence="2">asparaginase</fullName>
        <ecNumber evidence="2">3.5.1.1</ecNumber>
    </recommendedName>
</protein>
<evidence type="ECO:0000256" key="1">
    <source>
        <dbReference type="ARBA" id="ARBA00010518"/>
    </source>
</evidence>
<dbReference type="RefSeq" id="WP_263998371.1">
    <property type="nucleotide sequence ID" value="NZ_JACKVK010000011.1"/>
</dbReference>
<dbReference type="SUPFAM" id="SSF53774">
    <property type="entry name" value="Glutaminase/Asparaginase"/>
    <property type="match status" value="1"/>
</dbReference>
<dbReference type="EC" id="3.5.1.1" evidence="2"/>
<dbReference type="PROSITE" id="PS00144">
    <property type="entry name" value="ASN_GLN_ASE_1"/>
    <property type="match status" value="1"/>
</dbReference>
<evidence type="ECO:0000313" key="12">
    <source>
        <dbReference type="Proteomes" id="UP001141629"/>
    </source>
</evidence>
<dbReference type="InterPro" id="IPR037152">
    <property type="entry name" value="L-asparaginase_N_sf"/>
</dbReference>
<dbReference type="Pfam" id="PF00710">
    <property type="entry name" value="Asparaginase"/>
    <property type="match status" value="1"/>
</dbReference>
<comment type="caution">
    <text evidence="11">The sequence shown here is derived from an EMBL/GenBank/DDBJ whole genome shotgun (WGS) entry which is preliminary data.</text>
</comment>
<evidence type="ECO:0000256" key="3">
    <source>
        <dbReference type="ARBA" id="ARBA00022801"/>
    </source>
</evidence>
<dbReference type="InterPro" id="IPR004550">
    <property type="entry name" value="AsnASE_II"/>
</dbReference>
<feature type="active site" evidence="7">
    <location>
        <position position="12"/>
    </location>
</feature>
<dbReference type="PANTHER" id="PTHR11707:SF28">
    <property type="entry name" value="60 KDA LYSOPHOSPHOLIPASE"/>
    <property type="match status" value="1"/>
</dbReference>
<dbReference type="PROSITE" id="PS00917">
    <property type="entry name" value="ASN_GLN_ASE_2"/>
    <property type="match status" value="1"/>
</dbReference>
<evidence type="ECO:0000256" key="4">
    <source>
        <dbReference type="ARBA" id="ARBA00049366"/>
    </source>
</evidence>
<feature type="active site" evidence="8">
    <location>
        <position position="84"/>
    </location>
</feature>
<organism evidence="11 12">
    <name type="scientific">Mycobacterium yunnanensis</name>
    <dbReference type="NCBI Taxonomy" id="368477"/>
    <lineage>
        <taxon>Bacteria</taxon>
        <taxon>Bacillati</taxon>
        <taxon>Actinomycetota</taxon>
        <taxon>Actinomycetes</taxon>
        <taxon>Mycobacteriales</taxon>
        <taxon>Mycobacteriaceae</taxon>
        <taxon>Mycobacterium</taxon>
    </lineage>
</organism>
<evidence type="ECO:0000256" key="6">
    <source>
        <dbReference type="PIRSR" id="PIRSR001220-2"/>
    </source>
</evidence>
<evidence type="ECO:0000256" key="5">
    <source>
        <dbReference type="PIRSR" id="PIRSR001220-1"/>
    </source>
</evidence>
<dbReference type="EMBL" id="JACKVK010000011">
    <property type="protein sequence ID" value="MCV7422831.1"/>
    <property type="molecule type" value="Genomic_DNA"/>
</dbReference>
<evidence type="ECO:0000256" key="7">
    <source>
        <dbReference type="PROSITE-ProRule" id="PRU10099"/>
    </source>
</evidence>
<dbReference type="Gene3D" id="3.40.50.1170">
    <property type="entry name" value="L-asparaginase, N-terminal domain"/>
    <property type="match status" value="1"/>
</dbReference>
<dbReference type="SMART" id="SM00870">
    <property type="entry name" value="Asparaginase"/>
    <property type="match status" value="1"/>
</dbReference>
<dbReference type="InterPro" id="IPR020827">
    <property type="entry name" value="Asparaginase/glutaminase_AS1"/>
</dbReference>
<keyword evidence="12" id="KW-1185">Reference proteome</keyword>
<dbReference type="PROSITE" id="PS51732">
    <property type="entry name" value="ASN_GLN_ASE_3"/>
    <property type="match status" value="1"/>
</dbReference>
<dbReference type="AlphaFoldDB" id="A0A9X2Z5V6"/>
<dbReference type="Pfam" id="PF17763">
    <property type="entry name" value="Asparaginase_C"/>
    <property type="match status" value="1"/>
</dbReference>
<evidence type="ECO:0000259" key="10">
    <source>
        <dbReference type="Pfam" id="PF17763"/>
    </source>
</evidence>
<evidence type="ECO:0000313" key="11">
    <source>
        <dbReference type="EMBL" id="MCV7422831.1"/>
    </source>
</evidence>
<feature type="domain" description="Asparaginase/glutaminase C-terminal" evidence="10">
    <location>
        <begin position="187"/>
        <end position="295"/>
    </location>
</feature>
<dbReference type="PANTHER" id="PTHR11707">
    <property type="entry name" value="L-ASPARAGINASE"/>
    <property type="match status" value="1"/>
</dbReference>
<dbReference type="PIRSF" id="PIRSF001220">
    <property type="entry name" value="L-ASNase_gatD"/>
    <property type="match status" value="1"/>
</dbReference>
<evidence type="ECO:0000256" key="2">
    <source>
        <dbReference type="ARBA" id="ARBA00012920"/>
    </source>
</evidence>
<dbReference type="InterPro" id="IPR027475">
    <property type="entry name" value="Asparaginase/glutaminase_AS2"/>
</dbReference>
<dbReference type="InterPro" id="IPR040919">
    <property type="entry name" value="Asparaginase_C"/>
</dbReference>
<dbReference type="Gene3D" id="3.40.50.40">
    <property type="match status" value="1"/>
</dbReference>
<proteinExistence type="inferred from homology"/>
<dbReference type="InterPro" id="IPR036152">
    <property type="entry name" value="Asp/glu_Ase-like_sf"/>
</dbReference>
<dbReference type="InterPro" id="IPR027474">
    <property type="entry name" value="L-asparaginase_N"/>
</dbReference>
<reference evidence="11" key="2">
    <citation type="journal article" date="2022" name="BMC Genomics">
        <title>Comparative genome analysis of mycobacteria focusing on tRNA and non-coding RNA.</title>
        <authorList>
            <person name="Behra P.R.K."/>
            <person name="Pettersson B.M.F."/>
            <person name="Ramesh M."/>
            <person name="Das S."/>
            <person name="Dasgupta S."/>
            <person name="Kirsebom L.A."/>
        </authorList>
    </citation>
    <scope>NUCLEOTIDE SEQUENCE</scope>
    <source>
        <strain evidence="11">DSM 44838</strain>
    </source>
</reference>
<sequence>MSRVVVVTTGGTIATSTGADGVARPTQTGDDLTAGLHTGVDVDVVDLMAVDSSQVQPADWDRMRAAVASAARAGADGVVITHGTDTMEETALWLELTHHGDLPVVLTGAMRSADAEDADGPANLHDAVTLAANPDARGIGVVVTLAGTIWQPLGLTKTGAGFVGVDVTPGPRRRPSLGEVIAATAPRVDVVATYAGSDAVALDACVAAGARGVVLETLGSGNAAHAVIEGVRRACAAGVAVVLSSRVPGARVTVGYGPGRMLVDAGAVVAATLPPPQSRVLLAAALTAGQPVAEVFARWSDVPEVRPAAVR</sequence>
<dbReference type="Proteomes" id="UP001141629">
    <property type="component" value="Unassembled WGS sequence"/>
</dbReference>
<dbReference type="PRINTS" id="PR00139">
    <property type="entry name" value="ASNGLNASE"/>
</dbReference>
<dbReference type="GO" id="GO:0004067">
    <property type="term" value="F:asparaginase activity"/>
    <property type="evidence" value="ECO:0007669"/>
    <property type="project" value="UniProtKB-UniRule"/>
</dbReference>
<evidence type="ECO:0000259" key="9">
    <source>
        <dbReference type="Pfam" id="PF00710"/>
    </source>
</evidence>
<feature type="domain" description="L-asparaginase N-terminal" evidence="9">
    <location>
        <begin position="3"/>
        <end position="159"/>
    </location>
</feature>
<evidence type="ECO:0000256" key="8">
    <source>
        <dbReference type="PROSITE-ProRule" id="PRU10100"/>
    </source>
</evidence>
<dbReference type="InterPro" id="IPR027473">
    <property type="entry name" value="L-asparaginase_C"/>
</dbReference>
<feature type="active site" description="O-isoaspartyl threonine intermediate" evidence="5">
    <location>
        <position position="12"/>
    </location>
</feature>
<feature type="binding site" evidence="6">
    <location>
        <begin position="84"/>
        <end position="85"/>
    </location>
    <ligand>
        <name>substrate</name>
    </ligand>
</feature>
<feature type="binding site" evidence="6">
    <location>
        <position position="52"/>
    </location>
    <ligand>
        <name>substrate</name>
    </ligand>
</feature>
<dbReference type="InterPro" id="IPR006034">
    <property type="entry name" value="Asparaginase/glutaminase-like"/>
</dbReference>
<dbReference type="PIRSF" id="PIRSF500176">
    <property type="entry name" value="L_ASNase"/>
    <property type="match status" value="1"/>
</dbReference>
<dbReference type="SFLD" id="SFLDS00057">
    <property type="entry name" value="Glutaminase/Asparaginase"/>
    <property type="match status" value="1"/>
</dbReference>
<name>A0A9X2Z5V6_9MYCO</name>
<dbReference type="CDD" id="cd08964">
    <property type="entry name" value="L-asparaginase_II"/>
    <property type="match status" value="1"/>
</dbReference>
<gene>
    <name evidence="11" type="ORF">H7K45_19970</name>
</gene>
<reference evidence="11" key="1">
    <citation type="submission" date="2020-07" db="EMBL/GenBank/DDBJ databases">
        <authorList>
            <person name="Pettersson B.M.F."/>
            <person name="Behra P.R.K."/>
            <person name="Ramesh M."/>
            <person name="Das S."/>
            <person name="Dasgupta S."/>
            <person name="Kirsebom L.A."/>
        </authorList>
    </citation>
    <scope>NUCLEOTIDE SEQUENCE</scope>
    <source>
        <strain evidence="11">DSM 44838</strain>
    </source>
</reference>
<keyword evidence="3" id="KW-0378">Hydrolase</keyword>
<accession>A0A9X2Z5V6</accession>